<keyword evidence="3" id="KW-0479">Metal-binding</keyword>
<sequence length="441" mass="49319">MLLSSPDYRVVVYRGFGYVQAHQCLTLLGLFCLYVLFVKYRSGLRRIPGPWLASVSTIWRFAIVWKQDMPATSIRLHEKHGPLVRIGPYHVSVADPEALKVIYGADTRYQKTVFYQTAQARYEGSILSNMFSASGGDYHARLRRATGHVYSMTAITELEPLVDSCVQMFLSRLQTAASTNTPFEIDAWLQYYSFDCLGSLSFSEDVGFLSSGSDVGLMINAVDRIFDYVALVSGLTTERGLFAVDKVHARQKQPLDSKDILSRLFEIHKSDPEKLSFREIVGAMSINVFAGHDALAISMRTIFYYLCRYPEIRTKLSHEIQKADAAGLLSPIATYAQAASLPYLSAVINEAFRIHPPVGLILERHVPAGGETISGVHLPEGTVVGINAWVLHQNKVIFGEDAHSFRPERWIEADPEQLKEMRRNMFAVSSHAVTTTHSSSD</sequence>
<dbReference type="EMBL" id="CAJPDR010000355">
    <property type="protein sequence ID" value="CAF9933472.1"/>
    <property type="molecule type" value="Genomic_DNA"/>
</dbReference>
<evidence type="ECO:0000256" key="4">
    <source>
        <dbReference type="ARBA" id="ARBA00023004"/>
    </source>
</evidence>
<accession>A0A8H3IMI4</accession>
<gene>
    <name evidence="6" type="ORF">ALECFALPRED_005602</name>
</gene>
<dbReference type="Pfam" id="PF00067">
    <property type="entry name" value="p450"/>
    <property type="match status" value="2"/>
</dbReference>
<name>A0A8H3IMI4_9LECA</name>
<evidence type="ECO:0008006" key="8">
    <source>
        <dbReference type="Google" id="ProtNLM"/>
    </source>
</evidence>
<evidence type="ECO:0000313" key="7">
    <source>
        <dbReference type="Proteomes" id="UP000664203"/>
    </source>
</evidence>
<dbReference type="InterPro" id="IPR001128">
    <property type="entry name" value="Cyt_P450"/>
</dbReference>
<dbReference type="SUPFAM" id="SSF48264">
    <property type="entry name" value="Cytochrome P450"/>
    <property type="match status" value="1"/>
</dbReference>
<evidence type="ECO:0000256" key="5">
    <source>
        <dbReference type="SAM" id="Phobius"/>
    </source>
</evidence>
<dbReference type="PANTHER" id="PTHR24305">
    <property type="entry name" value="CYTOCHROME P450"/>
    <property type="match status" value="1"/>
</dbReference>
<dbReference type="OrthoDB" id="3934656at2759"/>
<dbReference type="Proteomes" id="UP000664203">
    <property type="component" value="Unassembled WGS sequence"/>
</dbReference>
<keyword evidence="4" id="KW-0408">Iron</keyword>
<evidence type="ECO:0000256" key="3">
    <source>
        <dbReference type="ARBA" id="ARBA00022723"/>
    </source>
</evidence>
<comment type="cofactor">
    <cofactor evidence="1">
        <name>heme</name>
        <dbReference type="ChEBI" id="CHEBI:30413"/>
    </cofactor>
</comment>
<feature type="transmembrane region" description="Helical" evidence="5">
    <location>
        <begin position="20"/>
        <end position="38"/>
    </location>
</feature>
<dbReference type="CDD" id="cd11060">
    <property type="entry name" value="CYP57A1-like"/>
    <property type="match status" value="1"/>
</dbReference>
<proteinExistence type="inferred from homology"/>
<dbReference type="PANTHER" id="PTHR24305:SF232">
    <property type="entry name" value="P450, PUTATIVE (EUROFUNG)-RELATED"/>
    <property type="match status" value="1"/>
</dbReference>
<comment type="caution">
    <text evidence="6">The sequence shown here is derived from an EMBL/GenBank/DDBJ whole genome shotgun (WGS) entry which is preliminary data.</text>
</comment>
<dbReference type="GO" id="GO:0020037">
    <property type="term" value="F:heme binding"/>
    <property type="evidence" value="ECO:0007669"/>
    <property type="project" value="InterPro"/>
</dbReference>
<comment type="similarity">
    <text evidence="2">Belongs to the cytochrome P450 family.</text>
</comment>
<evidence type="ECO:0000256" key="1">
    <source>
        <dbReference type="ARBA" id="ARBA00001971"/>
    </source>
</evidence>
<evidence type="ECO:0000313" key="6">
    <source>
        <dbReference type="EMBL" id="CAF9933472.1"/>
    </source>
</evidence>
<dbReference type="InterPro" id="IPR050121">
    <property type="entry name" value="Cytochrome_P450_monoxygenase"/>
</dbReference>
<dbReference type="Gene3D" id="1.10.630.10">
    <property type="entry name" value="Cytochrome P450"/>
    <property type="match status" value="1"/>
</dbReference>
<dbReference type="GO" id="GO:0016705">
    <property type="term" value="F:oxidoreductase activity, acting on paired donors, with incorporation or reduction of molecular oxygen"/>
    <property type="evidence" value="ECO:0007669"/>
    <property type="project" value="InterPro"/>
</dbReference>
<keyword evidence="5" id="KW-0812">Transmembrane</keyword>
<dbReference type="GO" id="GO:0005506">
    <property type="term" value="F:iron ion binding"/>
    <property type="evidence" value="ECO:0007669"/>
    <property type="project" value="InterPro"/>
</dbReference>
<evidence type="ECO:0000256" key="2">
    <source>
        <dbReference type="ARBA" id="ARBA00010617"/>
    </source>
</evidence>
<protein>
    <recommendedName>
        <fullName evidence="8">Cytochrome P450</fullName>
    </recommendedName>
</protein>
<keyword evidence="5" id="KW-0472">Membrane</keyword>
<keyword evidence="7" id="KW-1185">Reference proteome</keyword>
<organism evidence="6 7">
    <name type="scientific">Alectoria fallacina</name>
    <dbReference type="NCBI Taxonomy" id="1903189"/>
    <lineage>
        <taxon>Eukaryota</taxon>
        <taxon>Fungi</taxon>
        <taxon>Dikarya</taxon>
        <taxon>Ascomycota</taxon>
        <taxon>Pezizomycotina</taxon>
        <taxon>Lecanoromycetes</taxon>
        <taxon>OSLEUM clade</taxon>
        <taxon>Lecanoromycetidae</taxon>
        <taxon>Lecanorales</taxon>
        <taxon>Lecanorineae</taxon>
        <taxon>Parmeliaceae</taxon>
        <taxon>Alectoria</taxon>
    </lineage>
</organism>
<dbReference type="AlphaFoldDB" id="A0A8H3IMI4"/>
<dbReference type="GO" id="GO:0004497">
    <property type="term" value="F:monooxygenase activity"/>
    <property type="evidence" value="ECO:0007669"/>
    <property type="project" value="InterPro"/>
</dbReference>
<dbReference type="InterPro" id="IPR036396">
    <property type="entry name" value="Cyt_P450_sf"/>
</dbReference>
<keyword evidence="5" id="KW-1133">Transmembrane helix</keyword>
<reference evidence="6" key="1">
    <citation type="submission" date="2021-03" db="EMBL/GenBank/DDBJ databases">
        <authorList>
            <person name="Tagirdzhanova G."/>
        </authorList>
    </citation>
    <scope>NUCLEOTIDE SEQUENCE</scope>
</reference>